<dbReference type="Proteomes" id="UP000182360">
    <property type="component" value="Unassembled WGS sequence"/>
</dbReference>
<keyword evidence="2" id="KW-1185">Reference proteome</keyword>
<proteinExistence type="predicted"/>
<dbReference type="AlphaFoldDB" id="A0A1H9HH85"/>
<dbReference type="EMBL" id="FOFU01000007">
    <property type="protein sequence ID" value="SEQ61654.1"/>
    <property type="molecule type" value="Genomic_DNA"/>
</dbReference>
<evidence type="ECO:0000313" key="1">
    <source>
        <dbReference type="EMBL" id="SEQ61654.1"/>
    </source>
</evidence>
<evidence type="ECO:0000313" key="2">
    <source>
        <dbReference type="Proteomes" id="UP000182360"/>
    </source>
</evidence>
<sequence length="60" mass="6763">MKYELIEERNLFSTFGITDGLSENELEQVGGDINICFRTTCSCNVRTDCTCNVKTNNTGY</sequence>
<name>A0A1H9HH85_9SPIR</name>
<reference evidence="1 2" key="1">
    <citation type="submission" date="2016-10" db="EMBL/GenBank/DDBJ databases">
        <authorList>
            <person name="de Groot N.N."/>
        </authorList>
    </citation>
    <scope>NUCLEOTIDE SEQUENCE [LARGE SCALE GENOMIC DNA]</scope>
    <source>
        <strain evidence="1 2">B25</strain>
    </source>
</reference>
<accession>A0A1H9HH85</accession>
<protein>
    <submittedName>
        <fullName evidence="1">Uncharacterized protein</fullName>
    </submittedName>
</protein>
<organism evidence="1 2">
    <name type="scientific">Treponema bryantii</name>
    <dbReference type="NCBI Taxonomy" id="163"/>
    <lineage>
        <taxon>Bacteria</taxon>
        <taxon>Pseudomonadati</taxon>
        <taxon>Spirochaetota</taxon>
        <taxon>Spirochaetia</taxon>
        <taxon>Spirochaetales</taxon>
        <taxon>Treponemataceae</taxon>
        <taxon>Treponema</taxon>
    </lineage>
</organism>
<gene>
    <name evidence="1" type="ORF">SAMN04487977_1073</name>
</gene>